<accession>A0A835MZ19</accession>
<sequence length="125" mass="13591">MSLCRQVSNFGEIASLAPPPYFTLGTNYWLLSLSNSFLGEEQMASLFLVPVSAERNLLHVSRIYLGLQLVQPLIFSASNLLGATAHGMMVEQKQFSEMVTNKGWIRSTLYDCRVGGGGGGSGMLN</sequence>
<organism evidence="1 2">
    <name type="scientific">Salix dunnii</name>
    <dbReference type="NCBI Taxonomy" id="1413687"/>
    <lineage>
        <taxon>Eukaryota</taxon>
        <taxon>Viridiplantae</taxon>
        <taxon>Streptophyta</taxon>
        <taxon>Embryophyta</taxon>
        <taxon>Tracheophyta</taxon>
        <taxon>Spermatophyta</taxon>
        <taxon>Magnoliopsida</taxon>
        <taxon>eudicotyledons</taxon>
        <taxon>Gunneridae</taxon>
        <taxon>Pentapetalae</taxon>
        <taxon>rosids</taxon>
        <taxon>fabids</taxon>
        <taxon>Malpighiales</taxon>
        <taxon>Salicaceae</taxon>
        <taxon>Saliceae</taxon>
        <taxon>Salix</taxon>
    </lineage>
</organism>
<name>A0A835MZ19_9ROSI</name>
<keyword evidence="2" id="KW-1185">Reference proteome</keyword>
<evidence type="ECO:0000313" key="2">
    <source>
        <dbReference type="Proteomes" id="UP000657918"/>
    </source>
</evidence>
<evidence type="ECO:0000313" key="1">
    <source>
        <dbReference type="EMBL" id="KAF9684127.1"/>
    </source>
</evidence>
<dbReference type="EMBL" id="JADGMS010000004">
    <property type="protein sequence ID" value="KAF9684127.1"/>
    <property type="molecule type" value="Genomic_DNA"/>
</dbReference>
<comment type="caution">
    <text evidence="1">The sequence shown here is derived from an EMBL/GenBank/DDBJ whole genome shotgun (WGS) entry which is preliminary data.</text>
</comment>
<protein>
    <submittedName>
        <fullName evidence="1">Uncharacterized protein</fullName>
    </submittedName>
</protein>
<dbReference type="AlphaFoldDB" id="A0A835MZ19"/>
<dbReference type="Proteomes" id="UP000657918">
    <property type="component" value="Chromosome 4"/>
</dbReference>
<gene>
    <name evidence="1" type="ORF">SADUNF_Sadunf04G0085500</name>
</gene>
<proteinExistence type="predicted"/>
<reference evidence="1 2" key="1">
    <citation type="submission" date="2020-10" db="EMBL/GenBank/DDBJ databases">
        <title>Plant Genome Project.</title>
        <authorList>
            <person name="Zhang R.-G."/>
        </authorList>
    </citation>
    <scope>NUCLEOTIDE SEQUENCE [LARGE SCALE GENOMIC DNA]</scope>
    <source>
        <strain evidence="1">FAFU-HL-1</strain>
        <tissue evidence="1">Leaf</tissue>
    </source>
</reference>